<evidence type="ECO:0000259" key="5">
    <source>
        <dbReference type="PROSITE" id="PS50977"/>
    </source>
</evidence>
<gene>
    <name evidence="6" type="ORF">CLV63_117154</name>
</gene>
<feature type="DNA-binding region" description="H-T-H motif" evidence="4">
    <location>
        <begin position="35"/>
        <end position="54"/>
    </location>
</feature>
<evidence type="ECO:0000313" key="7">
    <source>
        <dbReference type="Proteomes" id="UP000240542"/>
    </source>
</evidence>
<keyword evidence="2 4" id="KW-0238">DNA-binding</keyword>
<organism evidence="6 7">
    <name type="scientific">Murinocardiopsis flavida</name>
    <dbReference type="NCBI Taxonomy" id="645275"/>
    <lineage>
        <taxon>Bacteria</taxon>
        <taxon>Bacillati</taxon>
        <taxon>Actinomycetota</taxon>
        <taxon>Actinomycetes</taxon>
        <taxon>Streptosporangiales</taxon>
        <taxon>Nocardiopsidaceae</taxon>
        <taxon>Murinocardiopsis</taxon>
    </lineage>
</organism>
<keyword evidence="7" id="KW-1185">Reference proteome</keyword>
<dbReference type="RefSeq" id="WP_170134299.1">
    <property type="nucleotide sequence ID" value="NZ_PYGA01000017.1"/>
</dbReference>
<dbReference type="InterPro" id="IPR050109">
    <property type="entry name" value="HTH-type_TetR-like_transc_reg"/>
</dbReference>
<dbReference type="InterPro" id="IPR001647">
    <property type="entry name" value="HTH_TetR"/>
</dbReference>
<dbReference type="PRINTS" id="PR00455">
    <property type="entry name" value="HTHTETR"/>
</dbReference>
<dbReference type="AlphaFoldDB" id="A0A2P8D6T9"/>
<dbReference type="SUPFAM" id="SSF48498">
    <property type="entry name" value="Tetracyclin repressor-like, C-terminal domain"/>
    <property type="match status" value="1"/>
</dbReference>
<evidence type="ECO:0000256" key="1">
    <source>
        <dbReference type="ARBA" id="ARBA00023015"/>
    </source>
</evidence>
<sequence>MAERLTRREQQERNRVRLLLAAERVFAREGITKGTLDDVAREAGLTKGAVYSNFDGKEDLITQVIRHRSDGPEQTRFAGILADGGLSPAERVDAWGREWVRVASSGERYDFAWVLIEFILLGRHQPAVRAQLAELYADSARDSAEYIRRLVPEGSGLAGLPDTSVTRLFNALDLGVALVNMADPAGAPLDLYRVALRLLAGLPPEPEAPEPAAPERDA</sequence>
<dbReference type="Proteomes" id="UP000240542">
    <property type="component" value="Unassembled WGS sequence"/>
</dbReference>
<dbReference type="SUPFAM" id="SSF46689">
    <property type="entry name" value="Homeodomain-like"/>
    <property type="match status" value="1"/>
</dbReference>
<protein>
    <submittedName>
        <fullName evidence="6">TetR family transcriptional regulator</fullName>
    </submittedName>
</protein>
<dbReference type="InterPro" id="IPR009057">
    <property type="entry name" value="Homeodomain-like_sf"/>
</dbReference>
<name>A0A2P8D6T9_9ACTN</name>
<evidence type="ECO:0000256" key="3">
    <source>
        <dbReference type="ARBA" id="ARBA00023163"/>
    </source>
</evidence>
<dbReference type="GO" id="GO:0003700">
    <property type="term" value="F:DNA-binding transcription factor activity"/>
    <property type="evidence" value="ECO:0007669"/>
    <property type="project" value="TreeGrafter"/>
</dbReference>
<evidence type="ECO:0000256" key="4">
    <source>
        <dbReference type="PROSITE-ProRule" id="PRU00335"/>
    </source>
</evidence>
<dbReference type="InterPro" id="IPR036271">
    <property type="entry name" value="Tet_transcr_reg_TetR-rel_C_sf"/>
</dbReference>
<keyword evidence="1" id="KW-0805">Transcription regulation</keyword>
<comment type="caution">
    <text evidence="6">The sequence shown here is derived from an EMBL/GenBank/DDBJ whole genome shotgun (WGS) entry which is preliminary data.</text>
</comment>
<dbReference type="Pfam" id="PF00440">
    <property type="entry name" value="TetR_N"/>
    <property type="match status" value="1"/>
</dbReference>
<proteinExistence type="predicted"/>
<accession>A0A2P8D6T9</accession>
<dbReference type="Gene3D" id="1.10.357.10">
    <property type="entry name" value="Tetracycline Repressor, domain 2"/>
    <property type="match status" value="1"/>
</dbReference>
<reference evidence="6 7" key="1">
    <citation type="submission" date="2018-03" db="EMBL/GenBank/DDBJ databases">
        <title>Genomic Encyclopedia of Archaeal and Bacterial Type Strains, Phase II (KMG-II): from individual species to whole genera.</title>
        <authorList>
            <person name="Goeker M."/>
        </authorList>
    </citation>
    <scope>NUCLEOTIDE SEQUENCE [LARGE SCALE GENOMIC DNA]</scope>
    <source>
        <strain evidence="6 7">DSM 45312</strain>
    </source>
</reference>
<dbReference type="GO" id="GO:0000976">
    <property type="term" value="F:transcription cis-regulatory region binding"/>
    <property type="evidence" value="ECO:0007669"/>
    <property type="project" value="TreeGrafter"/>
</dbReference>
<keyword evidence="3" id="KW-0804">Transcription</keyword>
<evidence type="ECO:0000256" key="2">
    <source>
        <dbReference type="ARBA" id="ARBA00023125"/>
    </source>
</evidence>
<dbReference type="EMBL" id="PYGA01000017">
    <property type="protein sequence ID" value="PSK92945.1"/>
    <property type="molecule type" value="Genomic_DNA"/>
</dbReference>
<evidence type="ECO:0000313" key="6">
    <source>
        <dbReference type="EMBL" id="PSK92945.1"/>
    </source>
</evidence>
<dbReference type="PANTHER" id="PTHR30055">
    <property type="entry name" value="HTH-TYPE TRANSCRIPTIONAL REGULATOR RUTR"/>
    <property type="match status" value="1"/>
</dbReference>
<dbReference type="PROSITE" id="PS50977">
    <property type="entry name" value="HTH_TETR_2"/>
    <property type="match status" value="1"/>
</dbReference>
<feature type="domain" description="HTH tetR-type" evidence="5">
    <location>
        <begin position="12"/>
        <end position="72"/>
    </location>
</feature>
<dbReference type="PANTHER" id="PTHR30055:SF234">
    <property type="entry name" value="HTH-TYPE TRANSCRIPTIONAL REGULATOR BETI"/>
    <property type="match status" value="1"/>
</dbReference>